<evidence type="ECO:0000256" key="13">
    <source>
        <dbReference type="ARBA" id="ARBA00046075"/>
    </source>
</evidence>
<comment type="pathway">
    <text evidence="3">Protein modification; protein ubiquitination.</text>
</comment>
<feature type="compositionally biased region" description="Polar residues" evidence="15">
    <location>
        <begin position="460"/>
        <end position="474"/>
    </location>
</feature>
<evidence type="ECO:0000256" key="15">
    <source>
        <dbReference type="SAM" id="MobiDB-lite"/>
    </source>
</evidence>
<dbReference type="OrthoDB" id="267517at2759"/>
<dbReference type="FunFam" id="2.170.150.20:FF:000005">
    <property type="entry name" value="Blast:Protein cereblon homolog"/>
    <property type="match status" value="1"/>
</dbReference>
<comment type="subunit">
    <text evidence="14">Likely a component of a DCX (DDB1-CUL4-X-box) protein ligase complex. May interact with pic/DDB1.</text>
</comment>
<dbReference type="GO" id="GO:0031464">
    <property type="term" value="C:Cul4A-RING E3 ubiquitin ligase complex"/>
    <property type="evidence" value="ECO:0000318"/>
    <property type="project" value="GO_Central"/>
</dbReference>
<reference evidence="18 19" key="1">
    <citation type="journal article" date="2014" name="Nat. Commun.">
        <title>Klebsormidium flaccidum genome reveals primary factors for plant terrestrial adaptation.</title>
        <authorList>
            <person name="Hori K."/>
            <person name="Maruyama F."/>
            <person name="Fujisawa T."/>
            <person name="Togashi T."/>
            <person name="Yamamoto N."/>
            <person name="Seo M."/>
            <person name="Sato S."/>
            <person name="Yamada T."/>
            <person name="Mori H."/>
            <person name="Tajima N."/>
            <person name="Moriyama T."/>
            <person name="Ikeuchi M."/>
            <person name="Watanabe M."/>
            <person name="Wada H."/>
            <person name="Kobayashi K."/>
            <person name="Saito M."/>
            <person name="Masuda T."/>
            <person name="Sasaki-Sekimoto Y."/>
            <person name="Mashiguchi K."/>
            <person name="Awai K."/>
            <person name="Shimojima M."/>
            <person name="Masuda S."/>
            <person name="Iwai M."/>
            <person name="Nobusawa T."/>
            <person name="Narise T."/>
            <person name="Kondo S."/>
            <person name="Saito H."/>
            <person name="Sato R."/>
            <person name="Murakawa M."/>
            <person name="Ihara Y."/>
            <person name="Oshima-Yamada Y."/>
            <person name="Ohtaka K."/>
            <person name="Satoh M."/>
            <person name="Sonobe K."/>
            <person name="Ishii M."/>
            <person name="Ohtani R."/>
            <person name="Kanamori-Sato M."/>
            <person name="Honoki R."/>
            <person name="Miyazaki D."/>
            <person name="Mochizuki H."/>
            <person name="Umetsu J."/>
            <person name="Higashi K."/>
            <person name="Shibata D."/>
            <person name="Kamiya Y."/>
            <person name="Sato N."/>
            <person name="Nakamura Y."/>
            <person name="Tabata S."/>
            <person name="Ida S."/>
            <person name="Kurokawa K."/>
            <person name="Ohta H."/>
        </authorList>
    </citation>
    <scope>NUCLEOTIDE SEQUENCE [LARGE SCALE GENOMIC DNA]</scope>
    <source>
        <strain evidence="18 19">NIES-2285</strain>
    </source>
</reference>
<feature type="region of interest" description="Disordered" evidence="15">
    <location>
        <begin position="540"/>
        <end position="580"/>
    </location>
</feature>
<comment type="similarity">
    <text evidence="4">Belongs to the CRBN family.</text>
</comment>
<dbReference type="GO" id="GO:0008233">
    <property type="term" value="F:peptidase activity"/>
    <property type="evidence" value="ECO:0007669"/>
    <property type="project" value="UniProtKB-KW"/>
</dbReference>
<feature type="compositionally biased region" description="Basic and acidic residues" evidence="15">
    <location>
        <begin position="708"/>
        <end position="718"/>
    </location>
</feature>
<dbReference type="Gene3D" id="2.30.130.40">
    <property type="entry name" value="LON domain-like"/>
    <property type="match status" value="1"/>
</dbReference>
<gene>
    <name evidence="18" type="ORF">KFL_002940070</name>
</gene>
<keyword evidence="8" id="KW-0479">Metal-binding</keyword>
<feature type="compositionally biased region" description="Basic and acidic residues" evidence="15">
    <location>
        <begin position="613"/>
        <end position="628"/>
    </location>
</feature>
<keyword evidence="18" id="KW-0378">Hydrolase</keyword>
<dbReference type="GO" id="GO:0043161">
    <property type="term" value="P:proteasome-mediated ubiquitin-dependent protein catabolic process"/>
    <property type="evidence" value="ECO:0000318"/>
    <property type="project" value="GO_Central"/>
</dbReference>
<comment type="subcellular location">
    <subcellularLocation>
        <location evidence="2">Cytoplasm</location>
    </subcellularLocation>
    <subcellularLocation>
        <location evidence="1">Nucleus</location>
    </subcellularLocation>
</comment>
<evidence type="ECO:0000256" key="6">
    <source>
        <dbReference type="ARBA" id="ARBA00014394"/>
    </source>
</evidence>
<dbReference type="InterPro" id="IPR034750">
    <property type="entry name" value="CULT"/>
</dbReference>
<dbReference type="EMBL" id="DF237243">
    <property type="protein sequence ID" value="GAQ86521.1"/>
    <property type="molecule type" value="Genomic_DNA"/>
</dbReference>
<dbReference type="GO" id="GO:0030177">
    <property type="term" value="P:positive regulation of Wnt signaling pathway"/>
    <property type="evidence" value="ECO:0000318"/>
    <property type="project" value="GO_Central"/>
</dbReference>
<accession>A0A1Y1IBP3</accession>
<feature type="domain" description="Lon N-terminal" evidence="16">
    <location>
        <begin position="316"/>
        <end position="842"/>
    </location>
</feature>
<dbReference type="PROSITE" id="PS51788">
    <property type="entry name" value="CULT"/>
    <property type="match status" value="1"/>
</dbReference>
<dbReference type="UniPathway" id="UPA00143"/>
<evidence type="ECO:0000256" key="11">
    <source>
        <dbReference type="ARBA" id="ARBA00023242"/>
    </source>
</evidence>
<comment type="similarity">
    <text evidence="5">Belongs to the 4-toluene sulfonate uptake permease (TSUP) (TC 2.A.102) family.</text>
</comment>
<evidence type="ECO:0000313" key="18">
    <source>
        <dbReference type="EMBL" id="GAQ86521.1"/>
    </source>
</evidence>
<feature type="compositionally biased region" description="Basic and acidic residues" evidence="15">
    <location>
        <begin position="179"/>
        <end position="205"/>
    </location>
</feature>
<dbReference type="CDD" id="cd15777">
    <property type="entry name" value="CRBN_C_like"/>
    <property type="match status" value="1"/>
</dbReference>
<evidence type="ECO:0000256" key="14">
    <source>
        <dbReference type="ARBA" id="ARBA00046796"/>
    </source>
</evidence>
<evidence type="ECO:0000256" key="7">
    <source>
        <dbReference type="ARBA" id="ARBA00022490"/>
    </source>
</evidence>
<dbReference type="InterPro" id="IPR003111">
    <property type="entry name" value="Lon_prtase_N"/>
</dbReference>
<evidence type="ECO:0000256" key="3">
    <source>
        <dbReference type="ARBA" id="ARBA00004906"/>
    </source>
</evidence>
<dbReference type="InterPro" id="IPR015947">
    <property type="entry name" value="PUA-like_sf"/>
</dbReference>
<protein>
    <recommendedName>
        <fullName evidence="6">Protein cereblon</fullName>
    </recommendedName>
    <alternativeName>
        <fullName evidence="12">Protein ohgata</fullName>
    </alternativeName>
</protein>
<keyword evidence="18" id="KW-0645">Protease</keyword>
<feature type="domain" description="CULT" evidence="17">
    <location>
        <begin position="841"/>
        <end position="948"/>
    </location>
</feature>
<dbReference type="PROSITE" id="PS51787">
    <property type="entry name" value="LON_N"/>
    <property type="match status" value="1"/>
</dbReference>
<feature type="compositionally biased region" description="Polar residues" evidence="15">
    <location>
        <begin position="218"/>
        <end position="227"/>
    </location>
</feature>
<evidence type="ECO:0000259" key="17">
    <source>
        <dbReference type="PROSITE" id="PS51788"/>
    </source>
</evidence>
<feature type="region of interest" description="Disordered" evidence="15">
    <location>
        <begin position="1"/>
        <end position="23"/>
    </location>
</feature>
<proteinExistence type="inferred from homology"/>
<dbReference type="STRING" id="105231.A0A1Y1IBP3"/>
<evidence type="ECO:0000256" key="1">
    <source>
        <dbReference type="ARBA" id="ARBA00004123"/>
    </source>
</evidence>
<evidence type="ECO:0000259" key="16">
    <source>
        <dbReference type="PROSITE" id="PS51787"/>
    </source>
</evidence>
<sequence length="962" mass="106251">MHHGGAGLGRLTQEEGSSFGLTERDVSLMDNIRRLQSDFELEEESEDENETSCFRTQLGRVNVPESQEGGGSIFETLSEDPTGTASVEIDVAGAEVIKTGEQLCEEVSCSQDLPAREGGQATWSVENMRPEHNARDSIFPSHGTGDFQLRGLEASIDAPEVGETLQQEQGPGDQDGDSDSERYDSLYQEHVRRQRDAAPESRVMEEDLEEDDRFEISQPESDSQQQPLMTNLSQRDQQFLASIRQLDQVELEEEEMSDASETDSDEERPETPRLAANRREDITFDTTLPAMHTYLGEFDDVAGGRAFEEGGSLVTLPLFYLDGVVLFPGDSLPLRVIQPRFQSAVRRAMRQTAHACTIAVVLCRGYLHPEGPGVATVGTTAEIRQVKEQDDGTFNIVAKGRQRFYVRRISFEGDDSASAHVQIIPEERPLRMPRAAFGQLAAWPSPQSGRVPSALESRESAGSPTNLSPTTYTRTPRRASTGGIPTSSISRRGRHPPDVSPSSGPRRSRRRVSFDGGAVGGVLGRLRERPGLAVFDFPIEEERETQGATRKADEPAERPPGISGIGAGATPPAGRQGARHVATPRSALFLPAYKRRKQRRLGKDWEVAASAERAPEEEKQGGGREASHGPEIVWPELCPVRHDLVRGITQEEEAGSQAAGDLAETSIGAETVRGVRVGGEATPQNVDIQRLLESRWAGTNCRWGGFQGERHGSRHDQTPPKASPRQSGDTGDGDESTEKWQGVSKAWAADDATWRIRAPLSAWPYWVYRMHDAYVLARRVADLMRQVVPARKVDDLLNEPEALSYYVASNLPLQDATRQELLETVGTVYRLRKETKILETLDKLRCKACEVVIASKSDLMVMSADGPIGAYVNPHGHIHETLTLRRVQGLALDGFQETENSWFPGYAWTIAHCQNCGYHMGWKFTAVRPGMTPDCFWGVTRAHLAESTASEHQSDPIQMFTW</sequence>
<name>A0A1Y1IBP3_KLENI</name>
<feature type="region of interest" description="Disordered" evidence="15">
    <location>
        <begin position="58"/>
        <end position="81"/>
    </location>
</feature>
<dbReference type="PANTHER" id="PTHR14255">
    <property type="entry name" value="CEREBLON"/>
    <property type="match status" value="1"/>
</dbReference>
<organism evidence="18 19">
    <name type="scientific">Klebsormidium nitens</name>
    <name type="common">Green alga</name>
    <name type="synonym">Ulothrix nitens</name>
    <dbReference type="NCBI Taxonomy" id="105231"/>
    <lineage>
        <taxon>Eukaryota</taxon>
        <taxon>Viridiplantae</taxon>
        <taxon>Streptophyta</taxon>
        <taxon>Klebsormidiophyceae</taxon>
        <taxon>Klebsormidiales</taxon>
        <taxon>Klebsormidiaceae</taxon>
        <taxon>Klebsormidium</taxon>
    </lineage>
</organism>
<dbReference type="FunFam" id="1.20.58.1480:FF:000007">
    <property type="entry name" value="Lon protease homolog"/>
    <property type="match status" value="1"/>
</dbReference>
<dbReference type="SUPFAM" id="SSF88697">
    <property type="entry name" value="PUA domain-like"/>
    <property type="match status" value="2"/>
</dbReference>
<dbReference type="SMART" id="SM00464">
    <property type="entry name" value="LON"/>
    <property type="match status" value="1"/>
</dbReference>
<keyword evidence="10" id="KW-0862">Zinc</keyword>
<feature type="region of interest" description="Disordered" evidence="15">
    <location>
        <begin position="251"/>
        <end position="280"/>
    </location>
</feature>
<feature type="compositionally biased region" description="Acidic residues" evidence="15">
    <location>
        <begin position="251"/>
        <end position="268"/>
    </location>
</feature>
<comment type="function">
    <text evidence="13">Substrate recognition component of a DCX (DDB1-CUL4-X-box) E3 protein ligase complex that mediates the ubiquitination and subsequent proteasomal degradation of target proteins. Has an essential role in mediating growth by negatively regulating insulin signaling. It also has a role in maintaining presynaptic function in the neuromuscular junction synapses of third-instar larvae.</text>
</comment>
<evidence type="ECO:0000256" key="12">
    <source>
        <dbReference type="ARBA" id="ARBA00030079"/>
    </source>
</evidence>
<keyword evidence="7" id="KW-0963">Cytoplasm</keyword>
<keyword evidence="9" id="KW-0833">Ubl conjugation pathway</keyword>
<dbReference type="Gene3D" id="2.170.150.20">
    <property type="entry name" value="Peptide methionine sulfoxide reductase"/>
    <property type="match status" value="1"/>
</dbReference>
<dbReference type="InterPro" id="IPR004910">
    <property type="entry name" value="Yippee/Mis18/Cereblon"/>
</dbReference>
<evidence type="ECO:0000256" key="9">
    <source>
        <dbReference type="ARBA" id="ARBA00022786"/>
    </source>
</evidence>
<evidence type="ECO:0000256" key="5">
    <source>
        <dbReference type="ARBA" id="ARBA00009142"/>
    </source>
</evidence>
<dbReference type="GO" id="GO:0016567">
    <property type="term" value="P:protein ubiquitination"/>
    <property type="evidence" value="ECO:0007669"/>
    <property type="project" value="UniProtKB-UniPathway"/>
</dbReference>
<dbReference type="InterPro" id="IPR046336">
    <property type="entry name" value="Lon_prtase_N_sf"/>
</dbReference>
<dbReference type="Pfam" id="PF02190">
    <property type="entry name" value="LON_substr_bdg"/>
    <property type="match status" value="1"/>
</dbReference>
<feature type="region of interest" description="Disordered" evidence="15">
    <location>
        <begin position="703"/>
        <end position="740"/>
    </location>
</feature>
<feature type="region of interest" description="Disordered" evidence="15">
    <location>
        <begin position="604"/>
        <end position="630"/>
    </location>
</feature>
<evidence type="ECO:0000256" key="2">
    <source>
        <dbReference type="ARBA" id="ARBA00004496"/>
    </source>
</evidence>
<evidence type="ECO:0000256" key="10">
    <source>
        <dbReference type="ARBA" id="ARBA00022833"/>
    </source>
</evidence>
<dbReference type="GO" id="GO:0046872">
    <property type="term" value="F:metal ion binding"/>
    <property type="evidence" value="ECO:0007669"/>
    <property type="project" value="UniProtKB-KW"/>
</dbReference>
<dbReference type="GO" id="GO:0005737">
    <property type="term" value="C:cytoplasm"/>
    <property type="evidence" value="ECO:0007669"/>
    <property type="project" value="UniProtKB-SubCell"/>
</dbReference>
<dbReference type="GO" id="GO:0005634">
    <property type="term" value="C:nucleus"/>
    <property type="evidence" value="ECO:0000318"/>
    <property type="project" value="GO_Central"/>
</dbReference>
<dbReference type="Gene3D" id="1.20.58.1480">
    <property type="match status" value="1"/>
</dbReference>
<keyword evidence="19" id="KW-1185">Reference proteome</keyword>
<feature type="region of interest" description="Disordered" evidence="15">
    <location>
        <begin position="157"/>
        <end position="227"/>
    </location>
</feature>
<dbReference type="PANTHER" id="PTHR14255:SF4">
    <property type="entry name" value="PROTEIN CEREBLON"/>
    <property type="match status" value="1"/>
</dbReference>
<dbReference type="OMA" id="WTCSDDE"/>
<dbReference type="Pfam" id="PF03226">
    <property type="entry name" value="Yippee-Mis18"/>
    <property type="match status" value="1"/>
</dbReference>
<evidence type="ECO:0000256" key="8">
    <source>
        <dbReference type="ARBA" id="ARBA00022723"/>
    </source>
</evidence>
<dbReference type="AlphaFoldDB" id="A0A1Y1IBP3"/>
<evidence type="ECO:0000313" key="19">
    <source>
        <dbReference type="Proteomes" id="UP000054558"/>
    </source>
</evidence>
<evidence type="ECO:0000256" key="4">
    <source>
        <dbReference type="ARBA" id="ARBA00005293"/>
    </source>
</evidence>
<feature type="region of interest" description="Disordered" evidence="15">
    <location>
        <begin position="441"/>
        <end position="522"/>
    </location>
</feature>
<dbReference type="Proteomes" id="UP000054558">
    <property type="component" value="Unassembled WGS sequence"/>
</dbReference>
<keyword evidence="11" id="KW-0539">Nucleus</keyword>